<organism evidence="8 9">
    <name type="scientific">Prunus persica</name>
    <name type="common">Peach</name>
    <name type="synonym">Amygdalus persica</name>
    <dbReference type="NCBI Taxonomy" id="3760"/>
    <lineage>
        <taxon>Eukaryota</taxon>
        <taxon>Viridiplantae</taxon>
        <taxon>Streptophyta</taxon>
        <taxon>Embryophyta</taxon>
        <taxon>Tracheophyta</taxon>
        <taxon>Spermatophyta</taxon>
        <taxon>Magnoliopsida</taxon>
        <taxon>eudicotyledons</taxon>
        <taxon>Gunneridae</taxon>
        <taxon>Pentapetalae</taxon>
        <taxon>rosids</taxon>
        <taxon>fabids</taxon>
        <taxon>Rosales</taxon>
        <taxon>Rosaceae</taxon>
        <taxon>Amygdaloideae</taxon>
        <taxon>Amygdaleae</taxon>
        <taxon>Prunus</taxon>
    </lineage>
</organism>
<feature type="compositionally biased region" description="Low complexity" evidence="6">
    <location>
        <begin position="75"/>
        <end position="89"/>
    </location>
</feature>
<dbReference type="OrthoDB" id="912322at2759"/>
<sequence>MAPKYNPFEIPEGWVLDTRVKRDGTEIKGFFCPATGQEFYTYDALMRYISYAIRAQVSIYSPDFQANKPQKEASSKAGTNSSSGQSSNSLVTEQGEKSIDPACSIQKPDPKRNGKSSTSKAKKKQQRKRK</sequence>
<protein>
    <recommendedName>
        <fullName evidence="7">MBD domain-containing protein</fullName>
    </recommendedName>
</protein>
<evidence type="ECO:0000313" key="9">
    <source>
        <dbReference type="Proteomes" id="UP000006882"/>
    </source>
</evidence>
<dbReference type="SUPFAM" id="SSF54171">
    <property type="entry name" value="DNA-binding domain"/>
    <property type="match status" value="1"/>
</dbReference>
<dbReference type="AlphaFoldDB" id="A0A251N0N5"/>
<evidence type="ECO:0000259" key="7">
    <source>
        <dbReference type="PROSITE" id="PS50982"/>
    </source>
</evidence>
<evidence type="ECO:0000256" key="5">
    <source>
        <dbReference type="ARBA" id="ARBA00023242"/>
    </source>
</evidence>
<dbReference type="GO" id="GO:0003677">
    <property type="term" value="F:DNA binding"/>
    <property type="evidence" value="ECO:0007669"/>
    <property type="project" value="UniProtKB-KW"/>
</dbReference>
<dbReference type="Proteomes" id="UP000006882">
    <property type="component" value="Chromosome G8"/>
</dbReference>
<dbReference type="Gramene" id="ONH92910">
    <property type="protein sequence ID" value="ONH92910"/>
    <property type="gene ID" value="PRUPE_8G202700"/>
</dbReference>
<feature type="region of interest" description="Disordered" evidence="6">
    <location>
        <begin position="66"/>
        <end position="130"/>
    </location>
</feature>
<dbReference type="InterPro" id="IPR001739">
    <property type="entry name" value="Methyl_CpG_DNA-bd"/>
</dbReference>
<feature type="compositionally biased region" description="Basic residues" evidence="6">
    <location>
        <begin position="120"/>
        <end position="130"/>
    </location>
</feature>
<keyword evidence="2" id="KW-0805">Transcription regulation</keyword>
<dbReference type="InterPro" id="IPR016177">
    <property type="entry name" value="DNA-bd_dom_sf"/>
</dbReference>
<proteinExistence type="predicted"/>
<evidence type="ECO:0000313" key="8">
    <source>
        <dbReference type="EMBL" id="ONH92910.1"/>
    </source>
</evidence>
<evidence type="ECO:0000256" key="6">
    <source>
        <dbReference type="SAM" id="MobiDB-lite"/>
    </source>
</evidence>
<evidence type="ECO:0000256" key="1">
    <source>
        <dbReference type="ARBA" id="ARBA00004123"/>
    </source>
</evidence>
<evidence type="ECO:0000256" key="3">
    <source>
        <dbReference type="ARBA" id="ARBA00023125"/>
    </source>
</evidence>
<keyword evidence="3" id="KW-0238">DNA-binding</keyword>
<dbReference type="GO" id="GO:0005634">
    <property type="term" value="C:nucleus"/>
    <property type="evidence" value="ECO:0007669"/>
    <property type="project" value="UniProtKB-SubCell"/>
</dbReference>
<evidence type="ECO:0000256" key="2">
    <source>
        <dbReference type="ARBA" id="ARBA00023015"/>
    </source>
</evidence>
<accession>A0A251N0N5</accession>
<keyword evidence="4" id="KW-0804">Transcription</keyword>
<comment type="subcellular location">
    <subcellularLocation>
        <location evidence="1">Nucleus</location>
    </subcellularLocation>
</comment>
<name>A0A251N0N5_PRUPE</name>
<gene>
    <name evidence="8" type="ORF">PRUPE_8G202700</name>
</gene>
<feature type="domain" description="MBD" evidence="7">
    <location>
        <begin position="1"/>
        <end position="69"/>
    </location>
</feature>
<keyword evidence="5" id="KW-0539">Nucleus</keyword>
<dbReference type="EMBL" id="CM007658">
    <property type="protein sequence ID" value="ONH92910.1"/>
    <property type="molecule type" value="Genomic_DNA"/>
</dbReference>
<reference evidence="8 9" key="1">
    <citation type="journal article" date="2013" name="Nat. Genet.">
        <title>The high-quality draft genome of peach (Prunus persica) identifies unique patterns of genetic diversity, domestication and genome evolution.</title>
        <authorList>
            <consortium name="International Peach Genome Initiative"/>
            <person name="Verde I."/>
            <person name="Abbott A.G."/>
            <person name="Scalabrin S."/>
            <person name="Jung S."/>
            <person name="Shu S."/>
            <person name="Marroni F."/>
            <person name="Zhebentyayeva T."/>
            <person name="Dettori M.T."/>
            <person name="Grimwood J."/>
            <person name="Cattonaro F."/>
            <person name="Zuccolo A."/>
            <person name="Rossini L."/>
            <person name="Jenkins J."/>
            <person name="Vendramin E."/>
            <person name="Meisel L.A."/>
            <person name="Decroocq V."/>
            <person name="Sosinski B."/>
            <person name="Prochnik S."/>
            <person name="Mitros T."/>
            <person name="Policriti A."/>
            <person name="Cipriani G."/>
            <person name="Dondini L."/>
            <person name="Ficklin S."/>
            <person name="Goodstein D.M."/>
            <person name="Xuan P."/>
            <person name="Del Fabbro C."/>
            <person name="Aramini V."/>
            <person name="Copetti D."/>
            <person name="Gonzalez S."/>
            <person name="Horner D.S."/>
            <person name="Falchi R."/>
            <person name="Lucas S."/>
            <person name="Mica E."/>
            <person name="Maldonado J."/>
            <person name="Lazzari B."/>
            <person name="Bielenberg D."/>
            <person name="Pirona R."/>
            <person name="Miculan M."/>
            <person name="Barakat A."/>
            <person name="Testolin R."/>
            <person name="Stella A."/>
            <person name="Tartarini S."/>
            <person name="Tonutti P."/>
            <person name="Arus P."/>
            <person name="Orellana A."/>
            <person name="Wells C."/>
            <person name="Main D."/>
            <person name="Vizzotto G."/>
            <person name="Silva H."/>
            <person name="Salamini F."/>
            <person name="Schmutz J."/>
            <person name="Morgante M."/>
            <person name="Rokhsar D.S."/>
        </authorList>
    </citation>
    <scope>NUCLEOTIDE SEQUENCE [LARGE SCALE GENOMIC DNA]</scope>
    <source>
        <strain evidence="9">cv. Nemared</strain>
    </source>
</reference>
<dbReference type="PROSITE" id="PS50982">
    <property type="entry name" value="MBD"/>
    <property type="match status" value="1"/>
</dbReference>
<keyword evidence="9" id="KW-1185">Reference proteome</keyword>
<evidence type="ECO:0000256" key="4">
    <source>
        <dbReference type="ARBA" id="ARBA00023163"/>
    </source>
</evidence>